<reference evidence="3" key="2">
    <citation type="submission" date="2021-01" db="UniProtKB">
        <authorList>
            <consortium name="EnsemblPlants"/>
        </authorList>
    </citation>
    <scope>IDENTIFICATION</scope>
</reference>
<organism evidence="3 4">
    <name type="scientific">Quercus lobata</name>
    <name type="common">Valley oak</name>
    <dbReference type="NCBI Taxonomy" id="97700"/>
    <lineage>
        <taxon>Eukaryota</taxon>
        <taxon>Viridiplantae</taxon>
        <taxon>Streptophyta</taxon>
        <taxon>Embryophyta</taxon>
        <taxon>Tracheophyta</taxon>
        <taxon>Spermatophyta</taxon>
        <taxon>Magnoliopsida</taxon>
        <taxon>eudicotyledons</taxon>
        <taxon>Gunneridae</taxon>
        <taxon>Pentapetalae</taxon>
        <taxon>rosids</taxon>
        <taxon>fabids</taxon>
        <taxon>Fagales</taxon>
        <taxon>Fagaceae</taxon>
        <taxon>Quercus</taxon>
    </lineage>
</organism>
<feature type="domain" description="CCHC-type" evidence="2">
    <location>
        <begin position="236"/>
        <end position="250"/>
    </location>
</feature>
<dbReference type="Proteomes" id="UP000594261">
    <property type="component" value="Chromosome 4"/>
</dbReference>
<dbReference type="Gramene" id="QL04p015995:mrna">
    <property type="protein sequence ID" value="QL04p015995:mrna"/>
    <property type="gene ID" value="QL04p015995"/>
</dbReference>
<name>A0A7N2LCP9_QUELO</name>
<keyword evidence="1" id="KW-0863">Zinc-finger</keyword>
<dbReference type="InterPro" id="IPR001878">
    <property type="entry name" value="Znf_CCHC"/>
</dbReference>
<protein>
    <recommendedName>
        <fullName evidence="2">CCHC-type domain-containing protein</fullName>
    </recommendedName>
</protein>
<evidence type="ECO:0000313" key="3">
    <source>
        <dbReference type="EnsemblPlants" id="QL04p015995:mrna"/>
    </source>
</evidence>
<dbReference type="InterPro" id="IPR025558">
    <property type="entry name" value="DUF4283"/>
</dbReference>
<evidence type="ECO:0000259" key="2">
    <source>
        <dbReference type="PROSITE" id="PS50158"/>
    </source>
</evidence>
<evidence type="ECO:0000313" key="4">
    <source>
        <dbReference type="Proteomes" id="UP000594261"/>
    </source>
</evidence>
<evidence type="ECO:0000256" key="1">
    <source>
        <dbReference type="PROSITE-ProRule" id="PRU00047"/>
    </source>
</evidence>
<proteinExistence type="predicted"/>
<dbReference type="PANTHER" id="PTHR31286:SF99">
    <property type="entry name" value="DUF4283 DOMAIN-CONTAINING PROTEIN"/>
    <property type="match status" value="1"/>
</dbReference>
<dbReference type="GO" id="GO:0003676">
    <property type="term" value="F:nucleic acid binding"/>
    <property type="evidence" value="ECO:0007669"/>
    <property type="project" value="InterPro"/>
</dbReference>
<dbReference type="AlphaFoldDB" id="A0A7N2LCP9"/>
<keyword evidence="1" id="KW-0862">Zinc</keyword>
<reference evidence="3 4" key="1">
    <citation type="journal article" date="2016" name="G3 (Bethesda)">
        <title>First Draft Assembly and Annotation of the Genome of a California Endemic Oak Quercus lobata Nee (Fagaceae).</title>
        <authorList>
            <person name="Sork V.L."/>
            <person name="Fitz-Gibbon S.T."/>
            <person name="Puiu D."/>
            <person name="Crepeau M."/>
            <person name="Gugger P.F."/>
            <person name="Sherman R."/>
            <person name="Stevens K."/>
            <person name="Langley C.H."/>
            <person name="Pellegrini M."/>
            <person name="Salzberg S.L."/>
        </authorList>
    </citation>
    <scope>NUCLEOTIDE SEQUENCE [LARGE SCALE GENOMIC DNA]</scope>
    <source>
        <strain evidence="3 4">cv. SW786</strain>
    </source>
</reference>
<dbReference type="InParanoid" id="A0A7N2LCP9"/>
<dbReference type="PANTHER" id="PTHR31286">
    <property type="entry name" value="GLYCINE-RICH CELL WALL STRUCTURAL PROTEIN 1.8-LIKE"/>
    <property type="match status" value="1"/>
</dbReference>
<dbReference type="Pfam" id="PF14111">
    <property type="entry name" value="DUF4283"/>
    <property type="match status" value="1"/>
</dbReference>
<dbReference type="EnsemblPlants" id="QL04p015995:mrna">
    <property type="protein sequence ID" value="QL04p015995:mrna"/>
    <property type="gene ID" value="QL04p015995"/>
</dbReference>
<accession>A0A7N2LCP9</accession>
<keyword evidence="4" id="KW-1185">Reference proteome</keyword>
<dbReference type="EMBL" id="LRBV02000004">
    <property type="status" value="NOT_ANNOTATED_CDS"/>
    <property type="molecule type" value="Genomic_DNA"/>
</dbReference>
<dbReference type="InterPro" id="IPR040256">
    <property type="entry name" value="At4g02000-like"/>
</dbReference>
<sequence length="292" mass="33667">MFKQFHDHLGNKDRDDEYVEEALSDESESTFSLNLSACQEGGDDHGMDANKFSTFELNPTELAPIIDRFRYSFFIYVHGKKIKYHNLYTRLARLLSPFGPYQLNDLGLGFFLLNVSELSDYSVVLSKHPFSIPNYCVTLLNWVPNFKPSETNMKHVDVWIKLPELPIEYYDFLSRIAVCIGIRLLKIDPNTEKRKTCKFARFCVTLDLNRPLHDHIKIGVKLQAIVYEGLDLDMVCSMCRRYGHLQKNCPCYSSSNYISTTCAQPSEPQSNLQQNDELKPPKANVSCAIFFF</sequence>
<keyword evidence="1" id="KW-0479">Metal-binding</keyword>
<dbReference type="PROSITE" id="PS50158">
    <property type="entry name" value="ZF_CCHC"/>
    <property type="match status" value="1"/>
</dbReference>
<dbReference type="GO" id="GO:0008270">
    <property type="term" value="F:zinc ion binding"/>
    <property type="evidence" value="ECO:0007669"/>
    <property type="project" value="UniProtKB-KW"/>
</dbReference>